<dbReference type="GO" id="GO:0006508">
    <property type="term" value="P:proteolysis"/>
    <property type="evidence" value="ECO:0007669"/>
    <property type="project" value="UniProtKB-KW"/>
</dbReference>
<comment type="subcellular location">
    <subcellularLocation>
        <location evidence="1">Secreted</location>
        <location evidence="1">Extracellular space</location>
    </subcellularLocation>
</comment>
<dbReference type="FunCoup" id="A0A1W4WUP7">
    <property type="interactions" value="28"/>
</dbReference>
<dbReference type="InterPro" id="IPR001254">
    <property type="entry name" value="Trypsin_dom"/>
</dbReference>
<dbReference type="InterPro" id="IPR050430">
    <property type="entry name" value="Peptidase_S1"/>
</dbReference>
<dbReference type="Gene3D" id="2.40.10.10">
    <property type="entry name" value="Trypsin-like serine proteases"/>
    <property type="match status" value="1"/>
</dbReference>
<evidence type="ECO:0000313" key="10">
    <source>
        <dbReference type="Proteomes" id="UP000192223"/>
    </source>
</evidence>
<proteinExistence type="inferred from homology"/>
<dbReference type="GO" id="GO:0005576">
    <property type="term" value="C:extracellular region"/>
    <property type="evidence" value="ECO:0007669"/>
    <property type="project" value="UniProtKB-SubCell"/>
</dbReference>
<evidence type="ECO:0000313" key="11">
    <source>
        <dbReference type="RefSeq" id="XP_018323858.1"/>
    </source>
</evidence>
<evidence type="ECO:0000256" key="8">
    <source>
        <dbReference type="SAM" id="SignalP"/>
    </source>
</evidence>
<evidence type="ECO:0000256" key="4">
    <source>
        <dbReference type="ARBA" id="ARBA00022801"/>
    </source>
</evidence>
<keyword evidence="3 7" id="KW-0645">Protease</keyword>
<dbReference type="PROSITE" id="PS00135">
    <property type="entry name" value="TRYPSIN_SER"/>
    <property type="match status" value="1"/>
</dbReference>
<accession>A0A1W4WUP7</accession>
<dbReference type="RefSeq" id="XP_018323858.1">
    <property type="nucleotide sequence ID" value="XM_018468356.2"/>
</dbReference>
<evidence type="ECO:0000256" key="7">
    <source>
        <dbReference type="RuleBase" id="RU363034"/>
    </source>
</evidence>
<evidence type="ECO:0000256" key="2">
    <source>
        <dbReference type="ARBA" id="ARBA00007664"/>
    </source>
</evidence>
<feature type="signal peptide" evidence="8">
    <location>
        <begin position="1"/>
        <end position="17"/>
    </location>
</feature>
<dbReference type="InParanoid" id="A0A1W4WUP7"/>
<feature type="domain" description="Peptidase S1" evidence="9">
    <location>
        <begin position="46"/>
        <end position="284"/>
    </location>
</feature>
<dbReference type="KEGG" id="apln:108736072"/>
<dbReference type="FunFam" id="2.40.10.10:FF:000036">
    <property type="entry name" value="Trypsin beta"/>
    <property type="match status" value="1"/>
</dbReference>
<name>A0A1W4WUP7_AGRPL</name>
<dbReference type="PRINTS" id="PR00722">
    <property type="entry name" value="CHYMOTRYPSIN"/>
</dbReference>
<dbReference type="AlphaFoldDB" id="A0A1W4WUP7"/>
<keyword evidence="8" id="KW-0732">Signal</keyword>
<dbReference type="PROSITE" id="PS00134">
    <property type="entry name" value="TRYPSIN_HIS"/>
    <property type="match status" value="1"/>
</dbReference>
<dbReference type="InterPro" id="IPR033116">
    <property type="entry name" value="TRYPSIN_SER"/>
</dbReference>
<evidence type="ECO:0000256" key="6">
    <source>
        <dbReference type="ARBA" id="ARBA00023157"/>
    </source>
</evidence>
<dbReference type="CDD" id="cd00190">
    <property type="entry name" value="Tryp_SPc"/>
    <property type="match status" value="1"/>
</dbReference>
<feature type="chain" id="PRO_5010736421" evidence="8">
    <location>
        <begin position="18"/>
        <end position="294"/>
    </location>
</feature>
<dbReference type="InterPro" id="IPR001314">
    <property type="entry name" value="Peptidase_S1A"/>
</dbReference>
<evidence type="ECO:0000256" key="1">
    <source>
        <dbReference type="ARBA" id="ARBA00004239"/>
    </source>
</evidence>
<dbReference type="GeneID" id="108736072"/>
<dbReference type="Proteomes" id="UP000192223">
    <property type="component" value="Unplaced"/>
</dbReference>
<organism evidence="10 11">
    <name type="scientific">Agrilus planipennis</name>
    <name type="common">Emerald ash borer</name>
    <name type="synonym">Agrilus marcopoli</name>
    <dbReference type="NCBI Taxonomy" id="224129"/>
    <lineage>
        <taxon>Eukaryota</taxon>
        <taxon>Metazoa</taxon>
        <taxon>Ecdysozoa</taxon>
        <taxon>Arthropoda</taxon>
        <taxon>Hexapoda</taxon>
        <taxon>Insecta</taxon>
        <taxon>Pterygota</taxon>
        <taxon>Neoptera</taxon>
        <taxon>Endopterygota</taxon>
        <taxon>Coleoptera</taxon>
        <taxon>Polyphaga</taxon>
        <taxon>Elateriformia</taxon>
        <taxon>Buprestoidea</taxon>
        <taxon>Buprestidae</taxon>
        <taxon>Agrilinae</taxon>
        <taxon>Agrilus</taxon>
    </lineage>
</organism>
<dbReference type="InterPro" id="IPR043504">
    <property type="entry name" value="Peptidase_S1_PA_chymotrypsin"/>
</dbReference>
<dbReference type="STRING" id="224129.A0A1W4WUP7"/>
<dbReference type="Pfam" id="PF00089">
    <property type="entry name" value="Trypsin"/>
    <property type="match status" value="1"/>
</dbReference>
<dbReference type="PANTHER" id="PTHR24276">
    <property type="entry name" value="POLYSERASE-RELATED"/>
    <property type="match status" value="1"/>
</dbReference>
<dbReference type="PANTHER" id="PTHR24276:SF95">
    <property type="entry name" value="PEPTIDASE S1 DOMAIN-CONTAINING PROTEIN"/>
    <property type="match status" value="1"/>
</dbReference>
<dbReference type="InterPro" id="IPR018114">
    <property type="entry name" value="TRYPSIN_HIS"/>
</dbReference>
<keyword evidence="10" id="KW-1185">Reference proteome</keyword>
<evidence type="ECO:0000256" key="3">
    <source>
        <dbReference type="ARBA" id="ARBA00022670"/>
    </source>
</evidence>
<keyword evidence="6" id="KW-1015">Disulfide bond</keyword>
<evidence type="ECO:0000256" key="5">
    <source>
        <dbReference type="ARBA" id="ARBA00022825"/>
    </source>
</evidence>
<evidence type="ECO:0000259" key="9">
    <source>
        <dbReference type="PROSITE" id="PS50240"/>
    </source>
</evidence>
<dbReference type="InterPro" id="IPR009003">
    <property type="entry name" value="Peptidase_S1_PA"/>
</dbReference>
<dbReference type="GO" id="GO:0004252">
    <property type="term" value="F:serine-type endopeptidase activity"/>
    <property type="evidence" value="ECO:0007669"/>
    <property type="project" value="InterPro"/>
</dbReference>
<dbReference type="SUPFAM" id="SSF50494">
    <property type="entry name" value="Trypsin-like serine proteases"/>
    <property type="match status" value="1"/>
</dbReference>
<keyword evidence="5 7" id="KW-0720">Serine protease</keyword>
<gene>
    <name evidence="11" type="primary">LOC108736072</name>
</gene>
<dbReference type="PROSITE" id="PS50240">
    <property type="entry name" value="TRYPSIN_DOM"/>
    <property type="match status" value="1"/>
</dbReference>
<dbReference type="FunFam" id="2.40.10.10:FF:000068">
    <property type="entry name" value="transmembrane protease serine 2"/>
    <property type="match status" value="1"/>
</dbReference>
<sequence>MKFLVVLLGLVCALAHGAPNVEKVVDSPRPAFSKDIEIIPSDNTRITNSDRAFRDQFPYQVSLEWGYLESPSHLCGGSLISESVVLTAAHCIESYGTYTIAAGLLNRGETTATSQRRSVDTIVVHENWPGEGPAPYDIALVKAVSPFTLTSSVQTVGIPSQGIVPSGTGIVSGWGRTFYNSVLPTVLQYANLRIITNNECAQNLINVLGYTSALDDTQICTSARVTGQTGRVSVCSGDSGSPLVQGYVQVGIVSWGITPCGTTYAPSVYTRVSTYSDWINDRLAELSSAAPSTV</sequence>
<reference evidence="11" key="1">
    <citation type="submission" date="2025-08" db="UniProtKB">
        <authorList>
            <consortium name="RefSeq"/>
        </authorList>
    </citation>
    <scope>IDENTIFICATION</scope>
    <source>
        <tissue evidence="11">Entire body</tissue>
    </source>
</reference>
<comment type="similarity">
    <text evidence="2">Belongs to the peptidase S1 family.</text>
</comment>
<dbReference type="SMART" id="SM00020">
    <property type="entry name" value="Tryp_SPc"/>
    <property type="match status" value="1"/>
</dbReference>
<protein>
    <submittedName>
        <fullName evidence="11">Trypsin delta/gamma-like protein CG30031</fullName>
    </submittedName>
</protein>
<keyword evidence="4 7" id="KW-0378">Hydrolase</keyword>
<dbReference type="OrthoDB" id="10061449at2759"/>